<dbReference type="GO" id="GO:0000155">
    <property type="term" value="F:phosphorelay sensor kinase activity"/>
    <property type="evidence" value="ECO:0007669"/>
    <property type="project" value="InterPro"/>
</dbReference>
<dbReference type="PROSITE" id="PS50113">
    <property type="entry name" value="PAC"/>
    <property type="match status" value="1"/>
</dbReference>
<evidence type="ECO:0000313" key="13">
    <source>
        <dbReference type="Proteomes" id="UP000663722"/>
    </source>
</evidence>
<dbReference type="SMART" id="SM00388">
    <property type="entry name" value="HisKA"/>
    <property type="match status" value="1"/>
</dbReference>
<dbReference type="NCBIfam" id="TIGR00229">
    <property type="entry name" value="sensory_box"/>
    <property type="match status" value="1"/>
</dbReference>
<sequence length="453" mass="50799">MTFSDFRDGSKKRKIEIKKMEKKVISLRHKKIYTNKNNQLKILVSEVEELRSELNDLKLILEAVTGHSDEIEACLLEKVRAGDRLFHVISKTIPVPFVISRKDNGSILFSNSYAEKVFKLSHEGFSLNNLPDIYDDPDESRRFLTCLSDQGRIENFEVKLRKSDGTLFWASLFSQSVSFRGKDCLLTVVFDLTERKQAEKEKLILERQLRQVQKMEAMGTFAGGIAHDFNGILTIILGNLQLAQSKLTDDSPVGKYLKDAVAATTRGTSLITQILTFCRQTKEEKKPFRISSVVSEAAQMIQSLIPSKINVCLSIKTAMPIIIGDPTHIHQILMNLCANAVHAMEEEGGAIDIILENISINPETEQEKMIFPLKTRAYARLTVRDNGPGIDKEIMDRIFEPFFTTKAPGQGSGMGLSIVHGIVQRNGGTVTVESESGKGTAFYCYFPLISDEK</sequence>
<evidence type="ECO:0000259" key="11">
    <source>
        <dbReference type="PROSITE" id="PS50113"/>
    </source>
</evidence>
<dbReference type="InterPro" id="IPR005467">
    <property type="entry name" value="His_kinase_dom"/>
</dbReference>
<dbReference type="SUPFAM" id="SSF55785">
    <property type="entry name" value="PYP-like sensor domain (PAS domain)"/>
    <property type="match status" value="1"/>
</dbReference>
<comment type="catalytic activity">
    <reaction evidence="1">
        <text>ATP + protein L-histidine = ADP + protein N-phospho-L-histidine.</text>
        <dbReference type="EC" id="2.7.13.3"/>
    </reaction>
</comment>
<keyword evidence="3" id="KW-0597">Phosphoprotein</keyword>
<feature type="coiled-coil region" evidence="9">
    <location>
        <begin position="33"/>
        <end position="67"/>
    </location>
</feature>
<dbReference type="EMBL" id="CP061800">
    <property type="protein sequence ID" value="QTA87214.1"/>
    <property type="molecule type" value="Genomic_DNA"/>
</dbReference>
<dbReference type="KEGG" id="dmm:dnm_032440"/>
<keyword evidence="13" id="KW-1185">Reference proteome</keyword>
<dbReference type="InterPro" id="IPR004358">
    <property type="entry name" value="Sig_transdc_His_kin-like_C"/>
</dbReference>
<evidence type="ECO:0000259" key="10">
    <source>
        <dbReference type="PROSITE" id="PS50109"/>
    </source>
</evidence>
<protein>
    <recommendedName>
        <fullName evidence="2">histidine kinase</fullName>
        <ecNumber evidence="2">2.7.13.3</ecNumber>
    </recommendedName>
</protein>
<feature type="domain" description="Histidine kinase" evidence="10">
    <location>
        <begin position="224"/>
        <end position="450"/>
    </location>
</feature>
<dbReference type="PRINTS" id="PR00344">
    <property type="entry name" value="BCTRLSENSOR"/>
</dbReference>
<keyword evidence="6 12" id="KW-0418">Kinase</keyword>
<evidence type="ECO:0000256" key="2">
    <source>
        <dbReference type="ARBA" id="ARBA00012438"/>
    </source>
</evidence>
<keyword evidence="7" id="KW-0067">ATP-binding</keyword>
<dbReference type="InterPro" id="IPR000700">
    <property type="entry name" value="PAS-assoc_C"/>
</dbReference>
<dbReference type="PROSITE" id="PS50109">
    <property type="entry name" value="HIS_KIN"/>
    <property type="match status" value="1"/>
</dbReference>
<dbReference type="Pfam" id="PF02518">
    <property type="entry name" value="HATPase_c"/>
    <property type="match status" value="1"/>
</dbReference>
<dbReference type="InterPro" id="IPR036097">
    <property type="entry name" value="HisK_dim/P_sf"/>
</dbReference>
<dbReference type="SUPFAM" id="SSF47384">
    <property type="entry name" value="Homodimeric domain of signal transducing histidine kinase"/>
    <property type="match status" value="1"/>
</dbReference>
<keyword evidence="9" id="KW-0175">Coiled coil</keyword>
<dbReference type="CDD" id="cd00130">
    <property type="entry name" value="PAS"/>
    <property type="match status" value="1"/>
</dbReference>
<keyword evidence="4" id="KW-0808">Transferase</keyword>
<dbReference type="SUPFAM" id="SSF55874">
    <property type="entry name" value="ATPase domain of HSP90 chaperone/DNA topoisomerase II/histidine kinase"/>
    <property type="match status" value="1"/>
</dbReference>
<evidence type="ECO:0000256" key="1">
    <source>
        <dbReference type="ARBA" id="ARBA00000085"/>
    </source>
</evidence>
<dbReference type="InterPro" id="IPR000014">
    <property type="entry name" value="PAS"/>
</dbReference>
<dbReference type="Proteomes" id="UP000663722">
    <property type="component" value="Chromosome"/>
</dbReference>
<evidence type="ECO:0000313" key="12">
    <source>
        <dbReference type="EMBL" id="QTA87214.1"/>
    </source>
</evidence>
<dbReference type="InterPro" id="IPR003594">
    <property type="entry name" value="HATPase_dom"/>
</dbReference>
<dbReference type="Pfam" id="PF13426">
    <property type="entry name" value="PAS_9"/>
    <property type="match status" value="1"/>
</dbReference>
<dbReference type="EC" id="2.7.13.3" evidence="2"/>
<name>A0A975BK67_9BACT</name>
<dbReference type="InterPro" id="IPR035965">
    <property type="entry name" value="PAS-like_dom_sf"/>
</dbReference>
<dbReference type="PANTHER" id="PTHR43065:SF46">
    <property type="entry name" value="C4-DICARBOXYLATE TRANSPORT SENSOR PROTEIN DCTB"/>
    <property type="match status" value="1"/>
</dbReference>
<dbReference type="Gene3D" id="3.30.565.10">
    <property type="entry name" value="Histidine kinase-like ATPase, C-terminal domain"/>
    <property type="match status" value="1"/>
</dbReference>
<keyword evidence="8" id="KW-0902">Two-component regulatory system</keyword>
<dbReference type="GO" id="GO:0005524">
    <property type="term" value="F:ATP binding"/>
    <property type="evidence" value="ECO:0007669"/>
    <property type="project" value="UniProtKB-KW"/>
</dbReference>
<dbReference type="Gene3D" id="1.10.287.130">
    <property type="match status" value="1"/>
</dbReference>
<keyword evidence="5" id="KW-0547">Nucleotide-binding</keyword>
<evidence type="ECO:0000256" key="6">
    <source>
        <dbReference type="ARBA" id="ARBA00022777"/>
    </source>
</evidence>
<dbReference type="Pfam" id="PF00512">
    <property type="entry name" value="HisKA"/>
    <property type="match status" value="1"/>
</dbReference>
<organism evidence="12 13">
    <name type="scientific">Desulfonema magnum</name>
    <dbReference type="NCBI Taxonomy" id="45655"/>
    <lineage>
        <taxon>Bacteria</taxon>
        <taxon>Pseudomonadati</taxon>
        <taxon>Thermodesulfobacteriota</taxon>
        <taxon>Desulfobacteria</taxon>
        <taxon>Desulfobacterales</taxon>
        <taxon>Desulfococcaceae</taxon>
        <taxon>Desulfonema</taxon>
    </lineage>
</organism>
<feature type="domain" description="PAC" evidence="11">
    <location>
        <begin position="154"/>
        <end position="204"/>
    </location>
</feature>
<gene>
    <name evidence="12" type="ORF">dnm_032440</name>
</gene>
<proteinExistence type="predicted"/>
<dbReference type="AlphaFoldDB" id="A0A975BK67"/>
<dbReference type="SMART" id="SM00387">
    <property type="entry name" value="HATPase_c"/>
    <property type="match status" value="1"/>
</dbReference>
<evidence type="ECO:0000256" key="7">
    <source>
        <dbReference type="ARBA" id="ARBA00022840"/>
    </source>
</evidence>
<reference evidence="12" key="1">
    <citation type="journal article" date="2021" name="Microb. Physiol.">
        <title>Proteogenomic Insights into the Physiology of Marine, Sulfate-Reducing, Filamentous Desulfonema limicola and Desulfonema magnum.</title>
        <authorList>
            <person name="Schnaars V."/>
            <person name="Wohlbrand L."/>
            <person name="Scheve S."/>
            <person name="Hinrichs C."/>
            <person name="Reinhardt R."/>
            <person name="Rabus R."/>
        </authorList>
    </citation>
    <scope>NUCLEOTIDE SEQUENCE</scope>
    <source>
        <strain evidence="12">4be13</strain>
    </source>
</reference>
<dbReference type="InterPro" id="IPR003661">
    <property type="entry name" value="HisK_dim/P_dom"/>
</dbReference>
<evidence type="ECO:0000256" key="4">
    <source>
        <dbReference type="ARBA" id="ARBA00022679"/>
    </source>
</evidence>
<dbReference type="Gene3D" id="3.30.450.20">
    <property type="entry name" value="PAS domain"/>
    <property type="match status" value="1"/>
</dbReference>
<evidence type="ECO:0000256" key="5">
    <source>
        <dbReference type="ARBA" id="ARBA00022741"/>
    </source>
</evidence>
<evidence type="ECO:0000256" key="8">
    <source>
        <dbReference type="ARBA" id="ARBA00023012"/>
    </source>
</evidence>
<dbReference type="PANTHER" id="PTHR43065">
    <property type="entry name" value="SENSOR HISTIDINE KINASE"/>
    <property type="match status" value="1"/>
</dbReference>
<accession>A0A975BK67</accession>
<evidence type="ECO:0000256" key="9">
    <source>
        <dbReference type="SAM" id="Coils"/>
    </source>
</evidence>
<evidence type="ECO:0000256" key="3">
    <source>
        <dbReference type="ARBA" id="ARBA00022553"/>
    </source>
</evidence>
<dbReference type="InterPro" id="IPR036890">
    <property type="entry name" value="HATPase_C_sf"/>
</dbReference>